<dbReference type="InterPro" id="IPR001478">
    <property type="entry name" value="PDZ"/>
</dbReference>
<organism evidence="3 4">
    <name type="scientific">Oryzias melastigma</name>
    <name type="common">Marine medaka</name>
    <dbReference type="NCBI Taxonomy" id="30732"/>
    <lineage>
        <taxon>Eukaryota</taxon>
        <taxon>Metazoa</taxon>
        <taxon>Chordata</taxon>
        <taxon>Craniata</taxon>
        <taxon>Vertebrata</taxon>
        <taxon>Euteleostomi</taxon>
        <taxon>Actinopterygii</taxon>
        <taxon>Neopterygii</taxon>
        <taxon>Teleostei</taxon>
        <taxon>Neoteleostei</taxon>
        <taxon>Acanthomorphata</taxon>
        <taxon>Ovalentaria</taxon>
        <taxon>Atherinomorphae</taxon>
        <taxon>Beloniformes</taxon>
        <taxon>Adrianichthyidae</taxon>
        <taxon>Oryziinae</taxon>
        <taxon>Oryzias</taxon>
    </lineage>
</organism>
<evidence type="ECO:0000256" key="1">
    <source>
        <dbReference type="ARBA" id="ARBA00009011"/>
    </source>
</evidence>
<proteinExistence type="inferred from homology"/>
<feature type="domain" description="PDZ" evidence="2">
    <location>
        <begin position="137"/>
        <end position="204"/>
    </location>
</feature>
<sequence length="361" mass="38896">MPLGLGRRKKASPLVENEEGEPIRAGLNVAGMDGLDGGVVGLGEGAASEGLPPPPNSMRPRLIFHTQLAHGSPTGRIEGFSNVRELYAKIGEAFGIPASEVMFCTLNTHKVDMDKLLGGQIGLEDFIFAHVKGQKKEIEVFKGEDALGLTITDNGAGYAFIKRIREGSIIHQIQVINVGDMIESINGHRLIGCRHYEVAKMLKELPRGKMFTIKLVEPLKAFDMIGQRSGGSRSGSGVQLGTGRGTLRLRSKGPATVEELPSAFEEKAIEKVDDLLESYMGIRDSELGTPACVCRVCVAFSVHPNLCFLSAAATMVELGKDKKNPDEFAEALDETLGDFAFPDEFVFDVWGAIGDAKVGRV</sequence>
<dbReference type="CDD" id="cd21180">
    <property type="entry name" value="GH2_GIPC"/>
    <property type="match status" value="1"/>
</dbReference>
<evidence type="ECO:0000313" key="4">
    <source>
        <dbReference type="Proteomes" id="UP000261560"/>
    </source>
</evidence>
<dbReference type="GO" id="GO:0002040">
    <property type="term" value="P:sprouting angiogenesis"/>
    <property type="evidence" value="ECO:0007669"/>
    <property type="project" value="Ensembl"/>
</dbReference>
<dbReference type="GO" id="GO:0001946">
    <property type="term" value="P:lymphangiogenesis"/>
    <property type="evidence" value="ECO:0007669"/>
    <property type="project" value="Ensembl"/>
</dbReference>
<dbReference type="Pfam" id="PF25083">
    <property type="entry name" value="GIPC1_GH1"/>
    <property type="match status" value="1"/>
</dbReference>
<dbReference type="AlphaFoldDB" id="A0A3B3D6E0"/>
<protein>
    <submittedName>
        <fullName evidence="3">GIPC PDZ domain containing family, member 1</fullName>
    </submittedName>
</protein>
<dbReference type="Pfam" id="PF25082">
    <property type="entry name" value="GIPC1_GH2"/>
    <property type="match status" value="2"/>
</dbReference>
<dbReference type="PaxDb" id="30732-ENSOMEP00000025406"/>
<evidence type="ECO:0000313" key="3">
    <source>
        <dbReference type="Ensembl" id="ENSOMEP00000025406.1"/>
    </source>
</evidence>
<dbReference type="Ensembl" id="ENSOMET00000007244.1">
    <property type="protein sequence ID" value="ENSOMEP00000025406.1"/>
    <property type="gene ID" value="ENSOMEG00000006580.1"/>
</dbReference>
<dbReference type="InterPro" id="IPR056814">
    <property type="entry name" value="GIPC1-3_GH1"/>
</dbReference>
<dbReference type="Pfam" id="PF00595">
    <property type="entry name" value="PDZ"/>
    <property type="match status" value="1"/>
</dbReference>
<dbReference type="FunFam" id="2.30.42.10:FF:000097">
    <property type="entry name" value="PDZ domain-containing protein GIPC1 isoform 1"/>
    <property type="match status" value="1"/>
</dbReference>
<dbReference type="PANTHER" id="PTHR12259:SF4">
    <property type="entry name" value="PDZ DOMAIN-CONTAINING PROTEIN GIPC1"/>
    <property type="match status" value="1"/>
</dbReference>
<keyword evidence="4" id="KW-1185">Reference proteome</keyword>
<dbReference type="PROSITE" id="PS50106">
    <property type="entry name" value="PDZ"/>
    <property type="match status" value="1"/>
</dbReference>
<dbReference type="SUPFAM" id="SSF50156">
    <property type="entry name" value="PDZ domain-like"/>
    <property type="match status" value="1"/>
</dbReference>
<dbReference type="GO" id="GO:0048844">
    <property type="term" value="P:artery morphogenesis"/>
    <property type="evidence" value="ECO:0007669"/>
    <property type="project" value="Ensembl"/>
</dbReference>
<dbReference type="SMART" id="SM00228">
    <property type="entry name" value="PDZ"/>
    <property type="match status" value="1"/>
</dbReference>
<dbReference type="Proteomes" id="UP000261560">
    <property type="component" value="Unplaced"/>
</dbReference>
<comment type="similarity">
    <text evidence="1">Belongs to the GIPC family.</text>
</comment>
<dbReference type="PIRSF" id="PIRSF038083">
    <property type="entry name" value="UCP038083_GIPC"/>
    <property type="match status" value="1"/>
</dbReference>
<dbReference type="InterPro" id="IPR055349">
    <property type="entry name" value="GH2_GIPC"/>
</dbReference>
<reference evidence="3" key="2">
    <citation type="submission" date="2025-09" db="UniProtKB">
        <authorList>
            <consortium name="Ensembl"/>
        </authorList>
    </citation>
    <scope>IDENTIFICATION</scope>
</reference>
<dbReference type="Gene3D" id="2.30.42.10">
    <property type="match status" value="1"/>
</dbReference>
<accession>A0A3B3D6E0</accession>
<dbReference type="PANTHER" id="PTHR12259">
    <property type="entry name" value="RGS-GAIP INTERACTING PROTEIN GIPC"/>
    <property type="match status" value="1"/>
</dbReference>
<dbReference type="InterPro" id="IPR036034">
    <property type="entry name" value="PDZ_sf"/>
</dbReference>
<dbReference type="InterPro" id="IPR017379">
    <property type="entry name" value="GIPC1/2/3"/>
</dbReference>
<dbReference type="STRING" id="30732.ENSOMEP00000025406"/>
<dbReference type="GO" id="GO:0004707">
    <property type="term" value="F:MAP kinase activity"/>
    <property type="evidence" value="ECO:0007669"/>
    <property type="project" value="Ensembl"/>
</dbReference>
<dbReference type="GeneTree" id="ENSGT00390000003420"/>
<reference evidence="3" key="1">
    <citation type="submission" date="2025-08" db="UniProtKB">
        <authorList>
            <consortium name="Ensembl"/>
        </authorList>
    </citation>
    <scope>IDENTIFICATION</scope>
</reference>
<evidence type="ECO:0000259" key="2">
    <source>
        <dbReference type="PROSITE" id="PS50106"/>
    </source>
</evidence>
<name>A0A3B3D6E0_ORYME</name>